<feature type="region of interest" description="Disordered" evidence="1">
    <location>
        <begin position="162"/>
        <end position="197"/>
    </location>
</feature>
<organism evidence="2 3">
    <name type="scientific">Arctia plantaginis</name>
    <name type="common">Wood tiger moth</name>
    <name type="synonym">Phalaena plantaginis</name>
    <dbReference type="NCBI Taxonomy" id="874455"/>
    <lineage>
        <taxon>Eukaryota</taxon>
        <taxon>Metazoa</taxon>
        <taxon>Ecdysozoa</taxon>
        <taxon>Arthropoda</taxon>
        <taxon>Hexapoda</taxon>
        <taxon>Insecta</taxon>
        <taxon>Pterygota</taxon>
        <taxon>Neoptera</taxon>
        <taxon>Endopterygota</taxon>
        <taxon>Lepidoptera</taxon>
        <taxon>Glossata</taxon>
        <taxon>Ditrysia</taxon>
        <taxon>Noctuoidea</taxon>
        <taxon>Erebidae</taxon>
        <taxon>Arctiinae</taxon>
        <taxon>Arctia</taxon>
    </lineage>
</organism>
<feature type="region of interest" description="Disordered" evidence="1">
    <location>
        <begin position="43"/>
        <end position="114"/>
    </location>
</feature>
<proteinExistence type="predicted"/>
<feature type="compositionally biased region" description="Pro residues" evidence="1">
    <location>
        <begin position="79"/>
        <end position="91"/>
    </location>
</feature>
<feature type="compositionally biased region" description="Basic residues" evidence="1">
    <location>
        <begin position="43"/>
        <end position="72"/>
    </location>
</feature>
<name>A0A8S0YP09_ARCPL</name>
<dbReference type="Proteomes" id="UP000494256">
    <property type="component" value="Unassembled WGS sequence"/>
</dbReference>
<accession>A0A8S0YP09</accession>
<evidence type="ECO:0000256" key="1">
    <source>
        <dbReference type="SAM" id="MobiDB-lite"/>
    </source>
</evidence>
<comment type="caution">
    <text evidence="2">The sequence shown here is derived from an EMBL/GenBank/DDBJ whole genome shotgun (WGS) entry which is preliminary data.</text>
</comment>
<reference evidence="2 3" key="1">
    <citation type="submission" date="2020-04" db="EMBL/GenBank/DDBJ databases">
        <authorList>
            <person name="Wallbank WR R."/>
            <person name="Pardo Diaz C."/>
            <person name="Kozak K."/>
            <person name="Martin S."/>
            <person name="Jiggins C."/>
            <person name="Moest M."/>
            <person name="Warren A I."/>
            <person name="Byers J.R.P. K."/>
            <person name="Montejo-Kovacevich G."/>
            <person name="Yen C E."/>
        </authorList>
    </citation>
    <scope>NUCLEOTIDE SEQUENCE [LARGE SCALE GENOMIC DNA]</scope>
</reference>
<sequence>MALGCVAEGSEASRPGSSSRLALIFGSALLQVRQALGQRRHHAHAVAELRRRRQHRRRVPRRAPLLGRRRQLRQQPRAQPAPPGARAPRPTPSRSAALRPRTPPAPAPAAPRSSAAVARLRVSELWRCMGGGGGASDSLDECTGSVLMTSLDDLTVTELQKDTLSRRGGGRATSWSLDTPDDELSPSSRSPSESPHDFDDLSRVRIFCISSTENECCIELEPELLPLETSD</sequence>
<dbReference type="EMBL" id="CADEBD010000041">
    <property type="protein sequence ID" value="CAB3220841.1"/>
    <property type="molecule type" value="Genomic_DNA"/>
</dbReference>
<evidence type="ECO:0000313" key="2">
    <source>
        <dbReference type="EMBL" id="CAB3220841.1"/>
    </source>
</evidence>
<protein>
    <submittedName>
        <fullName evidence="2">Uncharacterized protein</fullName>
    </submittedName>
</protein>
<dbReference type="AlphaFoldDB" id="A0A8S0YP09"/>
<gene>
    <name evidence="2" type="ORF">APLA_LOCUS511</name>
</gene>
<evidence type="ECO:0000313" key="3">
    <source>
        <dbReference type="Proteomes" id="UP000494256"/>
    </source>
</evidence>
<dbReference type="OrthoDB" id="7485997at2759"/>